<evidence type="ECO:0000256" key="2">
    <source>
        <dbReference type="HAMAP-Rule" id="MF_03225"/>
    </source>
</evidence>
<evidence type="ECO:0000256" key="1">
    <source>
        <dbReference type="ARBA" id="ARBA00022898"/>
    </source>
</evidence>
<dbReference type="Pfam" id="PF01168">
    <property type="entry name" value="Ala_racemase_N"/>
    <property type="match status" value="1"/>
</dbReference>
<evidence type="ECO:0000256" key="3">
    <source>
        <dbReference type="RuleBase" id="RU004514"/>
    </source>
</evidence>
<organism evidence="5 6">
    <name type="scientific">Erysiphe neolycopersici</name>
    <dbReference type="NCBI Taxonomy" id="212602"/>
    <lineage>
        <taxon>Eukaryota</taxon>
        <taxon>Fungi</taxon>
        <taxon>Dikarya</taxon>
        <taxon>Ascomycota</taxon>
        <taxon>Pezizomycotina</taxon>
        <taxon>Leotiomycetes</taxon>
        <taxon>Erysiphales</taxon>
        <taxon>Erysiphaceae</taxon>
        <taxon>Erysiphe</taxon>
    </lineage>
</organism>
<dbReference type="OrthoDB" id="10264196at2759"/>
<feature type="modified residue" description="N6-(pyridoxal phosphate)lysine" evidence="2">
    <location>
        <position position="49"/>
    </location>
</feature>
<dbReference type="Proteomes" id="UP000286134">
    <property type="component" value="Unassembled WGS sequence"/>
</dbReference>
<dbReference type="CDD" id="cd06822">
    <property type="entry name" value="PLPDE_III_YBL036c_euk"/>
    <property type="match status" value="1"/>
</dbReference>
<gene>
    <name evidence="5" type="ORF">OnM2_058072</name>
</gene>
<dbReference type="AlphaFoldDB" id="A0A420HQE4"/>
<dbReference type="Gene3D" id="3.20.20.10">
    <property type="entry name" value="Alanine racemase"/>
    <property type="match status" value="1"/>
</dbReference>
<evidence type="ECO:0000313" key="6">
    <source>
        <dbReference type="Proteomes" id="UP000286134"/>
    </source>
</evidence>
<dbReference type="EMBL" id="MCFK01005867">
    <property type="protein sequence ID" value="RKF59632.1"/>
    <property type="molecule type" value="Genomic_DNA"/>
</dbReference>
<dbReference type="HAMAP" id="MF_02087">
    <property type="entry name" value="PLP_homeostasis"/>
    <property type="match status" value="1"/>
</dbReference>
<evidence type="ECO:0000259" key="4">
    <source>
        <dbReference type="Pfam" id="PF01168"/>
    </source>
</evidence>
<feature type="domain" description="Alanine racemase N-terminal" evidence="4">
    <location>
        <begin position="35"/>
        <end position="282"/>
    </location>
</feature>
<evidence type="ECO:0000313" key="5">
    <source>
        <dbReference type="EMBL" id="RKF59632.1"/>
    </source>
</evidence>
<keyword evidence="6" id="KW-1185">Reference proteome</keyword>
<name>A0A420HQE4_9PEZI</name>
<dbReference type="STRING" id="212602.A0A420HQE4"/>
<dbReference type="InterPro" id="IPR029066">
    <property type="entry name" value="PLP-binding_barrel"/>
</dbReference>
<dbReference type="InterPro" id="IPR001608">
    <property type="entry name" value="Ala_racemase_N"/>
</dbReference>
<sequence>MTSTTLSSLPEMKVDPIRAKQLVSAFYTVHDRIATKASTCCVRLVAVSKLKPPSDILALYQEGHRNFGENYYQELEEKAALLPKDIRWHFIGGLQSNKCRALSSKIPNLYLVSSVDSIKKATQLNLGRSSLPDSLPLNVHIQVNTSSEETKSGTTPGTETSALALHILRSCPHLHLLGLMTIGALNRSVAVTCGEEKENDDFKVLLQERDRLEEILRNEADEKDFHSRWGIEHDKKLDDASSPQSSGKKLEISMGMSNDFEVAVEMGSNEVRVGSTIFGERPPRSSS</sequence>
<dbReference type="PANTHER" id="PTHR10146:SF14">
    <property type="entry name" value="PYRIDOXAL PHOSPHATE HOMEOSTASIS PROTEIN"/>
    <property type="match status" value="1"/>
</dbReference>
<dbReference type="NCBIfam" id="TIGR00044">
    <property type="entry name" value="YggS family pyridoxal phosphate-dependent enzyme"/>
    <property type="match status" value="1"/>
</dbReference>
<dbReference type="SUPFAM" id="SSF51419">
    <property type="entry name" value="PLP-binding barrel"/>
    <property type="match status" value="1"/>
</dbReference>
<protein>
    <recommendedName>
        <fullName evidence="2">Pyridoxal phosphate homeostasis protein</fullName>
        <shortName evidence="2">PLP homeostasis protein</shortName>
    </recommendedName>
</protein>
<dbReference type="PROSITE" id="PS01211">
    <property type="entry name" value="UPF0001"/>
    <property type="match status" value="1"/>
</dbReference>
<dbReference type="GO" id="GO:0030170">
    <property type="term" value="F:pyridoxal phosphate binding"/>
    <property type="evidence" value="ECO:0007669"/>
    <property type="project" value="UniProtKB-UniRule"/>
</dbReference>
<accession>A0A420HQE4</accession>
<reference evidence="5 6" key="1">
    <citation type="journal article" date="2018" name="BMC Genomics">
        <title>Comparative genome analyses reveal sequence features reflecting distinct modes of host-adaptation between dicot and monocot powdery mildew.</title>
        <authorList>
            <person name="Wu Y."/>
            <person name="Ma X."/>
            <person name="Pan Z."/>
            <person name="Kale S.D."/>
            <person name="Song Y."/>
            <person name="King H."/>
            <person name="Zhang Q."/>
            <person name="Presley C."/>
            <person name="Deng X."/>
            <person name="Wei C.I."/>
            <person name="Xiao S."/>
        </authorList>
    </citation>
    <scope>NUCLEOTIDE SEQUENCE [LARGE SCALE GENOMIC DNA]</scope>
    <source>
        <strain evidence="5">UMSG2</strain>
    </source>
</reference>
<dbReference type="PANTHER" id="PTHR10146">
    <property type="entry name" value="PROLINE SYNTHETASE CO-TRANSCRIBED BACTERIAL HOMOLOG PROTEIN"/>
    <property type="match status" value="1"/>
</dbReference>
<comment type="caution">
    <text evidence="5">The sequence shown here is derived from an EMBL/GenBank/DDBJ whole genome shotgun (WGS) entry which is preliminary data.</text>
</comment>
<proteinExistence type="inferred from homology"/>
<dbReference type="InterPro" id="IPR011078">
    <property type="entry name" value="PyrdxlP_homeostasis"/>
</dbReference>
<comment type="function">
    <text evidence="2">Pyridoxal 5'-phosphate (PLP)-binding protein, which may be involved in intracellular homeostatic regulation of pyridoxal 5'-phosphate (PLP), the active form of vitamin B6.</text>
</comment>
<comment type="similarity">
    <text evidence="2 3">Belongs to the pyridoxal phosphate-binding protein YggS/PROSC family.</text>
</comment>
<keyword evidence="1 2" id="KW-0663">Pyridoxal phosphate</keyword>